<dbReference type="SUPFAM" id="SSF55729">
    <property type="entry name" value="Acyl-CoA N-acyltransferases (Nat)"/>
    <property type="match status" value="1"/>
</dbReference>
<evidence type="ECO:0000313" key="2">
    <source>
        <dbReference type="EMBL" id="PWH81704.1"/>
    </source>
</evidence>
<feature type="domain" description="N-acetyltransferase" evidence="1">
    <location>
        <begin position="9"/>
        <end position="152"/>
    </location>
</feature>
<keyword evidence="2" id="KW-0808">Transferase</keyword>
<comment type="caution">
    <text evidence="2">The sequence shown here is derived from an EMBL/GenBank/DDBJ whole genome shotgun (WGS) entry which is preliminary data.</text>
</comment>
<reference evidence="2 3" key="1">
    <citation type="submission" date="2018-05" db="EMBL/GenBank/DDBJ databases">
        <title>Algibacter marinivivus sp. nov., isolated from sample around a algae.</title>
        <authorList>
            <person name="Zhong X."/>
        </authorList>
    </citation>
    <scope>NUCLEOTIDE SEQUENCE [LARGE SCALE GENOMIC DNA]</scope>
    <source>
        <strain evidence="2 3">ZY111</strain>
    </source>
</reference>
<dbReference type="InterPro" id="IPR000182">
    <property type="entry name" value="GNAT_dom"/>
</dbReference>
<name>A0A2U2X1S5_9FLAO</name>
<dbReference type="Gene3D" id="3.40.630.30">
    <property type="match status" value="1"/>
</dbReference>
<dbReference type="PROSITE" id="PS51186">
    <property type="entry name" value="GNAT"/>
    <property type="match status" value="1"/>
</dbReference>
<evidence type="ECO:0000259" key="1">
    <source>
        <dbReference type="PROSITE" id="PS51186"/>
    </source>
</evidence>
<proteinExistence type="predicted"/>
<dbReference type="OrthoDB" id="2352823at2"/>
<organism evidence="2 3">
    <name type="scientific">Algibacter marinivivus</name>
    <dbReference type="NCBI Taxonomy" id="2100723"/>
    <lineage>
        <taxon>Bacteria</taxon>
        <taxon>Pseudomonadati</taxon>
        <taxon>Bacteroidota</taxon>
        <taxon>Flavobacteriia</taxon>
        <taxon>Flavobacteriales</taxon>
        <taxon>Flavobacteriaceae</taxon>
        <taxon>Algibacter</taxon>
    </lineage>
</organism>
<reference evidence="3" key="2">
    <citation type="submission" date="2018-05" db="EMBL/GenBank/DDBJ databases">
        <title>Algibacter marinivivus sp. nov., isolated from sample around a algae.</title>
        <authorList>
            <person name="Lu D."/>
        </authorList>
    </citation>
    <scope>NUCLEOTIDE SEQUENCE [LARGE SCALE GENOMIC DNA]</scope>
    <source>
        <strain evidence="3">ZY111</strain>
    </source>
</reference>
<dbReference type="Pfam" id="PF00583">
    <property type="entry name" value="Acetyltransf_1"/>
    <property type="match status" value="1"/>
</dbReference>
<dbReference type="Proteomes" id="UP000245375">
    <property type="component" value="Unassembled WGS sequence"/>
</dbReference>
<dbReference type="AlphaFoldDB" id="A0A2U2X1S5"/>
<dbReference type="EMBL" id="QFRI01000004">
    <property type="protein sequence ID" value="PWH81704.1"/>
    <property type="molecule type" value="Genomic_DNA"/>
</dbReference>
<dbReference type="InterPro" id="IPR016181">
    <property type="entry name" value="Acyl_CoA_acyltransferase"/>
</dbReference>
<dbReference type="GO" id="GO:0016747">
    <property type="term" value="F:acyltransferase activity, transferring groups other than amino-acyl groups"/>
    <property type="evidence" value="ECO:0007669"/>
    <property type="project" value="InterPro"/>
</dbReference>
<protein>
    <submittedName>
        <fullName evidence="2">GNAT family N-acetyltransferase</fullName>
    </submittedName>
</protein>
<keyword evidence="3" id="KW-1185">Reference proteome</keyword>
<accession>A0A2U2X1S5</accession>
<sequence length="152" mass="17461">MKTIANSNYIVKQINAEETHTVRHPVLRTGKPIESCIFNGDNLKSTIHLGIFIKDQLVGISSFFKNSNPNILEENQYQLRGMAILKSFQGKGLGNIILKQGEDLLKEKKIKILWCNAREVAIHFYKKNNYQIIGKPFNIKQIGIHYVMYKTL</sequence>
<reference evidence="3" key="3">
    <citation type="submission" date="2018-05" db="EMBL/GenBank/DDBJ databases">
        <authorList>
            <person name="Lu D."/>
        </authorList>
    </citation>
    <scope>NUCLEOTIDE SEQUENCE [LARGE SCALE GENOMIC DNA]</scope>
    <source>
        <strain evidence="3">ZY111</strain>
    </source>
</reference>
<dbReference type="CDD" id="cd04301">
    <property type="entry name" value="NAT_SF"/>
    <property type="match status" value="1"/>
</dbReference>
<evidence type="ECO:0000313" key="3">
    <source>
        <dbReference type="Proteomes" id="UP000245375"/>
    </source>
</evidence>
<gene>
    <name evidence="2" type="ORF">DIS18_13560</name>
</gene>